<proteinExistence type="predicted"/>
<reference evidence="2 3" key="1">
    <citation type="journal article" date="2014" name="Am. J. Bot.">
        <title>Genome assembly and annotation for red clover (Trifolium pratense; Fabaceae).</title>
        <authorList>
            <person name="Istvanek J."/>
            <person name="Jaros M."/>
            <person name="Krenek A."/>
            <person name="Repkova J."/>
        </authorList>
    </citation>
    <scope>NUCLEOTIDE SEQUENCE [LARGE SCALE GENOMIC DNA]</scope>
    <source>
        <strain evidence="3">cv. Tatra</strain>
        <tissue evidence="2">Young leaves</tissue>
    </source>
</reference>
<dbReference type="AlphaFoldDB" id="A0A2K3KP26"/>
<protein>
    <submittedName>
        <fullName evidence="2">Uncharacterized protein</fullName>
    </submittedName>
</protein>
<dbReference type="EMBL" id="ASHM01103983">
    <property type="protein sequence ID" value="PNX68044.1"/>
    <property type="molecule type" value="Genomic_DNA"/>
</dbReference>
<feature type="compositionally biased region" description="Acidic residues" evidence="1">
    <location>
        <begin position="25"/>
        <end position="40"/>
    </location>
</feature>
<feature type="region of interest" description="Disordered" evidence="1">
    <location>
        <begin position="20"/>
        <end position="40"/>
    </location>
</feature>
<organism evidence="2 3">
    <name type="scientific">Trifolium pratense</name>
    <name type="common">Red clover</name>
    <dbReference type="NCBI Taxonomy" id="57577"/>
    <lineage>
        <taxon>Eukaryota</taxon>
        <taxon>Viridiplantae</taxon>
        <taxon>Streptophyta</taxon>
        <taxon>Embryophyta</taxon>
        <taxon>Tracheophyta</taxon>
        <taxon>Spermatophyta</taxon>
        <taxon>Magnoliopsida</taxon>
        <taxon>eudicotyledons</taxon>
        <taxon>Gunneridae</taxon>
        <taxon>Pentapetalae</taxon>
        <taxon>rosids</taxon>
        <taxon>fabids</taxon>
        <taxon>Fabales</taxon>
        <taxon>Fabaceae</taxon>
        <taxon>Papilionoideae</taxon>
        <taxon>50 kb inversion clade</taxon>
        <taxon>NPAAA clade</taxon>
        <taxon>Hologalegina</taxon>
        <taxon>IRL clade</taxon>
        <taxon>Trifolieae</taxon>
        <taxon>Trifolium</taxon>
    </lineage>
</organism>
<evidence type="ECO:0000313" key="2">
    <source>
        <dbReference type="EMBL" id="PNX68044.1"/>
    </source>
</evidence>
<accession>A0A2K3KP26</accession>
<feature type="non-terminal residue" evidence="2">
    <location>
        <position position="83"/>
    </location>
</feature>
<evidence type="ECO:0000256" key="1">
    <source>
        <dbReference type="SAM" id="MobiDB-lite"/>
    </source>
</evidence>
<comment type="caution">
    <text evidence="2">The sequence shown here is derived from an EMBL/GenBank/DDBJ whole genome shotgun (WGS) entry which is preliminary data.</text>
</comment>
<evidence type="ECO:0000313" key="3">
    <source>
        <dbReference type="Proteomes" id="UP000236291"/>
    </source>
</evidence>
<dbReference type="Proteomes" id="UP000236291">
    <property type="component" value="Unassembled WGS sequence"/>
</dbReference>
<gene>
    <name evidence="2" type="ORF">L195_g055954</name>
</gene>
<dbReference type="ExpressionAtlas" id="A0A2K3KP26">
    <property type="expression patterns" value="baseline"/>
</dbReference>
<sequence length="83" mass="9649">MDNYIITKLLDLRDQEGVFKAPLEPEPDSPESDPVVDDGELDRKLDDMFDFTVQEKKSEDIEEDKVEEIDINKVTTITFEQGW</sequence>
<name>A0A2K3KP26_TRIPR</name>
<reference evidence="2 3" key="2">
    <citation type="journal article" date="2017" name="Front. Plant Sci.">
        <title>Gene Classification and Mining of Molecular Markers Useful in Red Clover (Trifolium pratense) Breeding.</title>
        <authorList>
            <person name="Istvanek J."/>
            <person name="Dluhosova J."/>
            <person name="Dluhos P."/>
            <person name="Patkova L."/>
            <person name="Nedelnik J."/>
            <person name="Repkova J."/>
        </authorList>
    </citation>
    <scope>NUCLEOTIDE SEQUENCE [LARGE SCALE GENOMIC DNA]</scope>
    <source>
        <strain evidence="3">cv. Tatra</strain>
        <tissue evidence="2">Young leaves</tissue>
    </source>
</reference>